<organism evidence="2 3">
    <name type="scientific">Heterorhabditis bacteriophora</name>
    <name type="common">Entomopathogenic nematode worm</name>
    <dbReference type="NCBI Taxonomy" id="37862"/>
    <lineage>
        <taxon>Eukaryota</taxon>
        <taxon>Metazoa</taxon>
        <taxon>Ecdysozoa</taxon>
        <taxon>Nematoda</taxon>
        <taxon>Chromadorea</taxon>
        <taxon>Rhabditida</taxon>
        <taxon>Rhabditina</taxon>
        <taxon>Rhabditomorpha</taxon>
        <taxon>Strongyloidea</taxon>
        <taxon>Heterorhabditidae</taxon>
        <taxon>Heterorhabditis</taxon>
    </lineage>
</organism>
<sequence length="288" mass="33026">MTVHRTVKRYEELGTVEDHPRSGRPRSVNTSRIRKMVMKKILRDNKRSMRKMASDLNISPKSMRRIVKDELGFYSYKIRRAHMLTEKMKVNRYEKATKLLSIIQQGRASNVLFTDEKIFTVNSTCNGQNSRQLLQCGHQRSEKASVNSRSHFPSSVMVWAGITASGSGSLGLKTLRITELDISTGLGTRSWSKTTVELCREQFLDFWGKDIWPSNSPDLNPMDFAIWSILENKLSRTSYNNLDSHKVPLVKSWDEISQEELRPVVGNFETRLRACVTAKGGNFEHQLN</sequence>
<feature type="compositionally biased region" description="Basic and acidic residues" evidence="1">
    <location>
        <begin position="12"/>
        <end position="21"/>
    </location>
</feature>
<dbReference type="Proteomes" id="UP000095283">
    <property type="component" value="Unplaced"/>
</dbReference>
<dbReference type="PANTHER" id="PTHR46068:SF1">
    <property type="entry name" value="TRANSPOSASE IS30-LIKE HTH DOMAIN-CONTAINING PROTEIN"/>
    <property type="match status" value="1"/>
</dbReference>
<evidence type="ECO:0000313" key="3">
    <source>
        <dbReference type="WBParaSite" id="Hba_07102"/>
    </source>
</evidence>
<dbReference type="Gene3D" id="3.30.420.10">
    <property type="entry name" value="Ribonuclease H-like superfamily/Ribonuclease H"/>
    <property type="match status" value="2"/>
</dbReference>
<name>A0A1I7WPN1_HETBA</name>
<keyword evidence="2" id="KW-1185">Reference proteome</keyword>
<feature type="region of interest" description="Disordered" evidence="1">
    <location>
        <begin position="12"/>
        <end position="31"/>
    </location>
</feature>
<dbReference type="PANTHER" id="PTHR46068">
    <property type="entry name" value="PROTEIN CBG27172"/>
    <property type="match status" value="1"/>
</dbReference>
<evidence type="ECO:0000256" key="1">
    <source>
        <dbReference type="SAM" id="MobiDB-lite"/>
    </source>
</evidence>
<dbReference type="AlphaFoldDB" id="A0A1I7WPN1"/>
<proteinExistence type="predicted"/>
<dbReference type="GO" id="GO:0003676">
    <property type="term" value="F:nucleic acid binding"/>
    <property type="evidence" value="ECO:0007669"/>
    <property type="project" value="InterPro"/>
</dbReference>
<dbReference type="InterPro" id="IPR036397">
    <property type="entry name" value="RNaseH_sf"/>
</dbReference>
<evidence type="ECO:0000313" key="2">
    <source>
        <dbReference type="Proteomes" id="UP000095283"/>
    </source>
</evidence>
<reference evidence="3" key="1">
    <citation type="submission" date="2016-11" db="UniProtKB">
        <authorList>
            <consortium name="WormBaseParasite"/>
        </authorList>
    </citation>
    <scope>IDENTIFICATION</scope>
</reference>
<accession>A0A1I7WPN1</accession>
<protein>
    <submittedName>
        <fullName evidence="3">HTH_Tnp_Tc3_2 domain-containing protein</fullName>
    </submittedName>
</protein>
<dbReference type="WBParaSite" id="Hba_07102">
    <property type="protein sequence ID" value="Hba_07102"/>
    <property type="gene ID" value="Hba_07102"/>
</dbReference>